<organism evidence="2 3">
    <name type="scientific">Dactylellina haptotyla (strain CBS 200.50)</name>
    <name type="common">Nematode-trapping fungus</name>
    <name type="synonym">Monacrosporium haptotylum</name>
    <dbReference type="NCBI Taxonomy" id="1284197"/>
    <lineage>
        <taxon>Eukaryota</taxon>
        <taxon>Fungi</taxon>
        <taxon>Dikarya</taxon>
        <taxon>Ascomycota</taxon>
        <taxon>Pezizomycotina</taxon>
        <taxon>Orbiliomycetes</taxon>
        <taxon>Orbiliales</taxon>
        <taxon>Orbiliaceae</taxon>
        <taxon>Dactylellina</taxon>
    </lineage>
</organism>
<proteinExistence type="predicted"/>
<dbReference type="HOGENOM" id="CLU_1384114_0_0_1"/>
<dbReference type="OrthoDB" id="10573017at2759"/>
<accession>S8BPW1</accession>
<feature type="compositionally biased region" description="Basic residues" evidence="1">
    <location>
        <begin position="157"/>
        <end position="173"/>
    </location>
</feature>
<reference evidence="3" key="2">
    <citation type="submission" date="2013-04" db="EMBL/GenBank/DDBJ databases">
        <title>Genomic mechanisms accounting for the adaptation to parasitism in nematode-trapping fungi.</title>
        <authorList>
            <person name="Ahren D.G."/>
        </authorList>
    </citation>
    <scope>NUCLEOTIDE SEQUENCE [LARGE SCALE GENOMIC DNA]</scope>
    <source>
        <strain evidence="3">CBS 200.50</strain>
    </source>
</reference>
<dbReference type="AlphaFoldDB" id="S8BPW1"/>
<feature type="compositionally biased region" description="Basic and acidic residues" evidence="1">
    <location>
        <begin position="146"/>
        <end position="156"/>
    </location>
</feature>
<evidence type="ECO:0000256" key="1">
    <source>
        <dbReference type="SAM" id="MobiDB-lite"/>
    </source>
</evidence>
<sequence length="197" mass="23244">MNTKPYRAHFEDMLQEVEQMVDVVMMNATPAFDRMSDSFLSQNYYDVEDQYVAMNGVFHPKNPKIDINEWLFHKEGPYTVHFSSSSQSYRTKTLTPGGYVRDCHAHRSEDIGYNFPREVMFKSAKPKSHPRKRRDPEVLIEEEEEQPHAEPEEIVRKMKKLAINKSASRRRTPPKMDVRDASEYKQVRDGVRKTPRY</sequence>
<comment type="caution">
    <text evidence="2">The sequence shown here is derived from an EMBL/GenBank/DDBJ whole genome shotgun (WGS) entry which is preliminary data.</text>
</comment>
<evidence type="ECO:0000313" key="3">
    <source>
        <dbReference type="Proteomes" id="UP000015100"/>
    </source>
</evidence>
<gene>
    <name evidence="2" type="ORF">H072_9025</name>
</gene>
<feature type="region of interest" description="Disordered" evidence="1">
    <location>
        <begin position="122"/>
        <end position="197"/>
    </location>
</feature>
<reference evidence="2 3" key="1">
    <citation type="journal article" date="2013" name="PLoS Genet.">
        <title>Genomic mechanisms accounting for the adaptation to parasitism in nematode-trapping fungi.</title>
        <authorList>
            <person name="Meerupati T."/>
            <person name="Andersson K.M."/>
            <person name="Friman E."/>
            <person name="Kumar D."/>
            <person name="Tunlid A."/>
            <person name="Ahren D."/>
        </authorList>
    </citation>
    <scope>NUCLEOTIDE SEQUENCE [LARGE SCALE GENOMIC DNA]</scope>
    <source>
        <strain evidence="2 3">CBS 200.50</strain>
    </source>
</reference>
<keyword evidence="3" id="KW-1185">Reference proteome</keyword>
<feature type="compositionally biased region" description="Basic residues" evidence="1">
    <location>
        <begin position="124"/>
        <end position="133"/>
    </location>
</feature>
<dbReference type="OMA" id="SICAKEA"/>
<name>S8BPW1_DACHA</name>
<dbReference type="EMBL" id="AQGS01000677">
    <property type="protein sequence ID" value="EPS37267.1"/>
    <property type="molecule type" value="Genomic_DNA"/>
</dbReference>
<dbReference type="Proteomes" id="UP000015100">
    <property type="component" value="Unassembled WGS sequence"/>
</dbReference>
<feature type="compositionally biased region" description="Basic and acidic residues" evidence="1">
    <location>
        <begin position="174"/>
        <end position="197"/>
    </location>
</feature>
<protein>
    <submittedName>
        <fullName evidence="2">Uncharacterized protein</fullName>
    </submittedName>
</protein>
<evidence type="ECO:0000313" key="2">
    <source>
        <dbReference type="EMBL" id="EPS37267.1"/>
    </source>
</evidence>